<keyword evidence="1" id="KW-0732">Signal</keyword>
<evidence type="ECO:0000313" key="2">
    <source>
        <dbReference type="EMBL" id="QEQ96388.1"/>
    </source>
</evidence>
<accession>A0A5P1R9V4</accession>
<keyword evidence="3" id="KW-1185">Reference proteome</keyword>
<dbReference type="OrthoDB" id="5566524at2"/>
<gene>
    <name evidence="2" type="ORF">F0U83_06540</name>
</gene>
<dbReference type="InterPro" id="IPR021241">
    <property type="entry name" value="CsiV"/>
</dbReference>
<evidence type="ECO:0000256" key="1">
    <source>
        <dbReference type="SAM" id="SignalP"/>
    </source>
</evidence>
<name>A0A5P1R9V4_9GAMM</name>
<organism evidence="2 3">
    <name type="scientific">Neptunomonas concharum</name>
    <dbReference type="NCBI Taxonomy" id="1031538"/>
    <lineage>
        <taxon>Bacteria</taxon>
        <taxon>Pseudomonadati</taxon>
        <taxon>Pseudomonadota</taxon>
        <taxon>Gammaproteobacteria</taxon>
        <taxon>Oceanospirillales</taxon>
        <taxon>Oceanospirillaceae</taxon>
        <taxon>Neptunomonas</taxon>
    </lineage>
</organism>
<protein>
    <recommendedName>
        <fullName evidence="4">Peptidoglycan-binding protein CsiV</fullName>
    </recommendedName>
</protein>
<evidence type="ECO:0008006" key="4">
    <source>
        <dbReference type="Google" id="ProtNLM"/>
    </source>
</evidence>
<dbReference type="KEGG" id="ncu:F0U83_06540"/>
<dbReference type="RefSeq" id="WP_138988489.1">
    <property type="nucleotide sequence ID" value="NZ_CP043869.1"/>
</dbReference>
<feature type="chain" id="PRO_5025052438" description="Peptidoglycan-binding protein CsiV" evidence="1">
    <location>
        <begin position="21"/>
        <end position="188"/>
    </location>
</feature>
<evidence type="ECO:0000313" key="3">
    <source>
        <dbReference type="Proteomes" id="UP000324760"/>
    </source>
</evidence>
<reference evidence="2 3" key="1">
    <citation type="journal article" date="2019" name="Biochem. Eng. J.">
        <title>Metabolic engineering of the marine bacteria Neptunomonas concharum for the production of acetoin and meso-2,3-butanediol from acetate.</title>
        <authorList>
            <person name="Li W."/>
            <person name="Pu N."/>
            <person name="Liu C.-X."/>
            <person name="Yuan Q.-P."/>
            <person name="Li Z.-J."/>
        </authorList>
    </citation>
    <scope>NUCLEOTIDE SEQUENCE [LARGE SCALE GENOMIC DNA]</scope>
    <source>
        <strain evidence="2 3">JCM17730</strain>
    </source>
</reference>
<proteinExistence type="predicted"/>
<dbReference type="Pfam" id="PF10972">
    <property type="entry name" value="CsiV"/>
    <property type="match status" value="1"/>
</dbReference>
<dbReference type="Proteomes" id="UP000324760">
    <property type="component" value="Chromosome"/>
</dbReference>
<feature type="signal peptide" evidence="1">
    <location>
        <begin position="1"/>
        <end position="20"/>
    </location>
</feature>
<dbReference type="EMBL" id="CP043869">
    <property type="protein sequence ID" value="QEQ96388.1"/>
    <property type="molecule type" value="Genomic_DNA"/>
</dbReference>
<dbReference type="AlphaFoldDB" id="A0A5P1R9V4"/>
<sequence>MKKLIILCTALLALSGYSQAATYYGIEVLIFSRDNASTRSEFWPTPDSPPASGISLSGSGGYKERGPGSFFLNSTDQRIRNAAGMRVIYHKAWSQPVVQGRNSQPVAIRAGYMMDDGYHELEGAITVDRGRYLHFKPNLQLRRNIALGDGSTRMITALLDEPRRMKSREAHYIDHPLFGILVYATPLN</sequence>